<sequence>MSDTHPEARDPSPRHWELVPFPCHHGCTCQLHEQTVYGSMVAEHDAERLDNGEMAALVTAGDNVTRLLNGYRHYFDKLTAKVVRAHTRAGNAVDGLENLRRGHALSRATDRLRRVDGDFAHYSAAEREPAHWALRILTFAVLVIVVVFDAWYFQQVFSGLLQVEEGDPERWMGVLVGGVLGAGLFLAGRLLASPIRRLRIAWRQRDEEAEAERRLWAEARMRQAERDAAGEDAPSGTAGDDSAEAGGDGRGERPEPADRRRRGSRPRESRPRGRTGWRIGRWAMTLAFPVVAVGIFGYWALLRAHGQVEDGRSPLAVDFMLLLLLLALTLMALEISVYNPYREKRGSAMLGYRLVRLRESFLRWRATRAIGKADRLWRTLRSGRDQGLTIARAELGRAWSKLILPARLRHGRAGWEPPQVIRFHSPDGAIVNGEGTRHPLPPEDREPAELTAEDVEQLYQFFENIRQPTPGLGPLAEVVRSVRDLDPQPLRERKEAILARLADQALPGAGTADDADGGTDGNGDDRAADRAEARRSIAEREEEE</sequence>
<feature type="region of interest" description="Disordered" evidence="1">
    <location>
        <begin position="501"/>
        <end position="544"/>
    </location>
</feature>
<evidence type="ECO:0000313" key="4">
    <source>
        <dbReference type="Proteomes" id="UP000292235"/>
    </source>
</evidence>
<feature type="transmembrane region" description="Helical" evidence="2">
    <location>
        <begin position="132"/>
        <end position="151"/>
    </location>
</feature>
<dbReference type="OrthoDB" id="4108126at2"/>
<dbReference type="RefSeq" id="WP_131097937.1">
    <property type="nucleotide sequence ID" value="NZ_CP036455.1"/>
</dbReference>
<reference evidence="3 4" key="1">
    <citation type="submission" date="2019-02" db="EMBL/GenBank/DDBJ databases">
        <authorList>
            <person name="Khodamoradi S."/>
            <person name="Hahnke R.L."/>
            <person name="Kaempfer P."/>
            <person name="Schumann P."/>
            <person name="Rohde M."/>
            <person name="Steinert M."/>
            <person name="Luzhetskyy A."/>
            <person name="Wink J."/>
            <person name="Ruckert C."/>
        </authorList>
    </citation>
    <scope>NUCLEOTIDE SEQUENCE [LARGE SCALE GENOMIC DNA]</scope>
    <source>
        <strain evidence="3 4">M2</strain>
    </source>
</reference>
<keyword evidence="2" id="KW-0472">Membrane</keyword>
<feature type="transmembrane region" description="Helical" evidence="2">
    <location>
        <begin position="319"/>
        <end position="341"/>
    </location>
</feature>
<proteinExistence type="predicted"/>
<feature type="transmembrane region" description="Helical" evidence="2">
    <location>
        <begin position="279"/>
        <end position="299"/>
    </location>
</feature>
<name>A0A4P6Q2Z1_9ACTN</name>
<dbReference type="Proteomes" id="UP000292235">
    <property type="component" value="Chromosome"/>
</dbReference>
<keyword evidence="2" id="KW-1133">Transmembrane helix</keyword>
<gene>
    <name evidence="3" type="ORF">EKD16_09085</name>
</gene>
<feature type="compositionally biased region" description="Basic and acidic residues" evidence="1">
    <location>
        <begin position="523"/>
        <end position="544"/>
    </location>
</feature>
<evidence type="ECO:0000256" key="2">
    <source>
        <dbReference type="SAM" id="Phobius"/>
    </source>
</evidence>
<dbReference type="KEGG" id="strr:EKD16_09085"/>
<dbReference type="EMBL" id="CP036455">
    <property type="protein sequence ID" value="QBI53611.1"/>
    <property type="molecule type" value="Genomic_DNA"/>
</dbReference>
<dbReference type="AlphaFoldDB" id="A0A4P6Q2Z1"/>
<feature type="region of interest" description="Disordered" evidence="1">
    <location>
        <begin position="226"/>
        <end position="274"/>
    </location>
</feature>
<keyword evidence="2" id="KW-0812">Transmembrane</keyword>
<feature type="compositionally biased region" description="Basic and acidic residues" evidence="1">
    <location>
        <begin position="247"/>
        <end position="258"/>
    </location>
</feature>
<keyword evidence="4" id="KW-1185">Reference proteome</keyword>
<organism evidence="3 4">
    <name type="scientific">Streptomonospora litoralis</name>
    <dbReference type="NCBI Taxonomy" id="2498135"/>
    <lineage>
        <taxon>Bacteria</taxon>
        <taxon>Bacillati</taxon>
        <taxon>Actinomycetota</taxon>
        <taxon>Actinomycetes</taxon>
        <taxon>Streptosporangiales</taxon>
        <taxon>Nocardiopsidaceae</taxon>
        <taxon>Streptomonospora</taxon>
    </lineage>
</organism>
<protein>
    <submittedName>
        <fullName evidence="3">Uncharacterized protein</fullName>
    </submittedName>
</protein>
<evidence type="ECO:0000313" key="3">
    <source>
        <dbReference type="EMBL" id="QBI53611.1"/>
    </source>
</evidence>
<feature type="transmembrane region" description="Helical" evidence="2">
    <location>
        <begin position="171"/>
        <end position="192"/>
    </location>
</feature>
<evidence type="ECO:0000256" key="1">
    <source>
        <dbReference type="SAM" id="MobiDB-lite"/>
    </source>
</evidence>
<accession>A0A4P6Q2Z1</accession>